<accession>J9PUA0</accession>
<proteinExistence type="predicted"/>
<dbReference type="GeneID" id="13828131"/>
<evidence type="ECO:0000313" key="2">
    <source>
        <dbReference type="Proteomes" id="UP000006287"/>
    </source>
</evidence>
<dbReference type="KEGG" id="vg:13828131"/>
<dbReference type="RefSeq" id="YP_006907727.1">
    <property type="nucleotide sequence ID" value="NC_018857.1"/>
</dbReference>
<reference evidence="1 2" key="1">
    <citation type="journal article" date="2012" name="FEMS Microbiol. Lett.">
        <title>Characterization of an endolysin, LysBPS13, from a Bacillus cereus bacteriophage.</title>
        <authorList>
            <person name="Park J."/>
            <person name="Yun J."/>
            <person name="Lim J.A."/>
            <person name="Kang D.H."/>
            <person name="Ryu S."/>
        </authorList>
    </citation>
    <scope>NUCLEOTIDE SEQUENCE [LARGE SCALE GENOMIC DNA]</scope>
</reference>
<evidence type="ECO:0000313" key="1">
    <source>
        <dbReference type="EMBL" id="AEZ50347.1"/>
    </source>
</evidence>
<name>J9PUA0_9CAUD</name>
<keyword evidence="2" id="KW-1185">Reference proteome</keyword>
<organism evidence="1 2">
    <name type="scientific">Bacillus phage BPS13</name>
    <dbReference type="NCBI Taxonomy" id="1136731"/>
    <lineage>
        <taxon>Viruses</taxon>
        <taxon>Duplodnaviria</taxon>
        <taxon>Heunggongvirae</taxon>
        <taxon>Uroviricota</taxon>
        <taxon>Caudoviricetes</taxon>
        <taxon>Herelleviridae</taxon>
        <taxon>Bastillevirinae</taxon>
        <taxon>Wphvirus</taxon>
        <taxon>Wphvirus BPS13</taxon>
    </lineage>
</organism>
<dbReference type="Proteomes" id="UP000006287">
    <property type="component" value="Segment"/>
</dbReference>
<sequence>MSKKLICYKDVWTTEEGEVHPITAAINHGLGKLKANEGPSAEMVGAGSRALSFMLKLYTDRDAYNKSVNVYQSIPFKYKPSKALIDELLRSTGNKFAHLEYVVKHEETYQWR</sequence>
<gene>
    <name evidence="1" type="ORF">BPS13_0168</name>
</gene>
<protein>
    <submittedName>
        <fullName evidence="1">Uncharacterized protein</fullName>
    </submittedName>
</protein>
<dbReference type="EMBL" id="JN654439">
    <property type="protein sequence ID" value="AEZ50347.1"/>
    <property type="molecule type" value="Genomic_DNA"/>
</dbReference>